<accession>A0A851GPG9</accession>
<organism evidence="2 3">
    <name type="scientific">Oceaniferula marina</name>
    <dbReference type="NCBI Taxonomy" id="2748318"/>
    <lineage>
        <taxon>Bacteria</taxon>
        <taxon>Pseudomonadati</taxon>
        <taxon>Verrucomicrobiota</taxon>
        <taxon>Verrucomicrobiia</taxon>
        <taxon>Verrucomicrobiales</taxon>
        <taxon>Verrucomicrobiaceae</taxon>
        <taxon>Oceaniferula</taxon>
    </lineage>
</organism>
<evidence type="ECO:0000256" key="1">
    <source>
        <dbReference type="SAM" id="SignalP"/>
    </source>
</evidence>
<feature type="chain" id="PRO_5032592486" evidence="1">
    <location>
        <begin position="22"/>
        <end position="156"/>
    </location>
</feature>
<sequence>MKRLLSILACVILYVSQHCCADEIKGYPVYRFINLDEISLNAIKGLEKMKAEGVMKDIPRDQFDRMISGQKRMIKAGFTNHKKLTIITASDKRIGVYVPIKDYKKLWERNPRDLRKEGKSHYLIVRYKTVTVDGHDYLKAEHINFSLVDHEPYIKK</sequence>
<dbReference type="RefSeq" id="WP_178935298.1">
    <property type="nucleotide sequence ID" value="NZ_JACBAZ010000041.1"/>
</dbReference>
<keyword evidence="1" id="KW-0732">Signal</keyword>
<dbReference type="AlphaFoldDB" id="A0A851GPG9"/>
<evidence type="ECO:0000313" key="3">
    <source>
        <dbReference type="Proteomes" id="UP000557872"/>
    </source>
</evidence>
<reference evidence="2 3" key="1">
    <citation type="submission" date="2020-07" db="EMBL/GenBank/DDBJ databases">
        <title>Roseicoccus Jingziensis gen. nov., sp. nov., isolated from coastal seawater.</title>
        <authorList>
            <person name="Feng X."/>
        </authorList>
    </citation>
    <scope>NUCLEOTIDE SEQUENCE [LARGE SCALE GENOMIC DNA]</scope>
    <source>
        <strain evidence="2 3">N1E253</strain>
    </source>
</reference>
<dbReference type="Proteomes" id="UP000557872">
    <property type="component" value="Unassembled WGS sequence"/>
</dbReference>
<dbReference type="EMBL" id="JACBAZ010000041">
    <property type="protein sequence ID" value="NWK57801.1"/>
    <property type="molecule type" value="Genomic_DNA"/>
</dbReference>
<comment type="caution">
    <text evidence="2">The sequence shown here is derived from an EMBL/GenBank/DDBJ whole genome shotgun (WGS) entry which is preliminary data.</text>
</comment>
<gene>
    <name evidence="2" type="ORF">HW115_19435</name>
</gene>
<evidence type="ECO:0000313" key="2">
    <source>
        <dbReference type="EMBL" id="NWK57801.1"/>
    </source>
</evidence>
<feature type="signal peptide" evidence="1">
    <location>
        <begin position="1"/>
        <end position="21"/>
    </location>
</feature>
<proteinExistence type="predicted"/>
<keyword evidence="3" id="KW-1185">Reference proteome</keyword>
<name>A0A851GPG9_9BACT</name>
<protein>
    <submittedName>
        <fullName evidence="2">Uncharacterized protein</fullName>
    </submittedName>
</protein>